<dbReference type="RefSeq" id="WP_181018748.1">
    <property type="nucleotide sequence ID" value="NZ_BBNO01000016.1"/>
</dbReference>
<accession>A0A0P4RIW7</accession>
<evidence type="ECO:0000313" key="2">
    <source>
        <dbReference type="EMBL" id="GAO13004.1"/>
    </source>
</evidence>
<reference evidence="2 3" key="2">
    <citation type="journal article" date="2015" name="Stand. Genomic Sci.">
        <title>Draft genome sequence of marine-derived Streptomyces sp. TP-A0598, a producer of anti-MRSA antibiotic lydicamycins.</title>
        <authorList>
            <person name="Komaki H."/>
            <person name="Ichikawa N."/>
            <person name="Hosoyama A."/>
            <person name="Fujita N."/>
            <person name="Igarashi Y."/>
        </authorList>
    </citation>
    <scope>NUCLEOTIDE SEQUENCE [LARGE SCALE GENOMIC DNA]</scope>
    <source>
        <strain evidence="2 3">NBRC 110027</strain>
    </source>
</reference>
<dbReference type="AlphaFoldDB" id="A0A0P4RIW7"/>
<keyword evidence="3" id="KW-1185">Reference proteome</keyword>
<feature type="region of interest" description="Disordered" evidence="1">
    <location>
        <begin position="1"/>
        <end position="21"/>
    </location>
</feature>
<gene>
    <name evidence="2" type="ORF">TPA0598_16_00080</name>
</gene>
<name>A0A0P4RIW7_9ACTN</name>
<sequence>MPLANPVRQADAAGPGPDRAVTDPISLVTDLIADAEKEPDSDGIQAVVVAVAGGRAKSRQIAAAPAMQLAVLTDGRPQAPRVIGDLAIELRKAGALTLSPPACAECGKHLRTLQRRGQDWY</sequence>
<protein>
    <submittedName>
        <fullName evidence="2">Uncharacterized protein</fullName>
    </submittedName>
</protein>
<reference evidence="3" key="1">
    <citation type="submission" date="2014-09" db="EMBL/GenBank/DDBJ databases">
        <title>Whole genome shotgun sequence of Streptomyces sp. NBRC 110027.</title>
        <authorList>
            <person name="Komaki H."/>
            <person name="Ichikawa N."/>
            <person name="Katano-Makiyama Y."/>
            <person name="Hosoyama A."/>
            <person name="Hashimoto M."/>
            <person name="Uohara A."/>
            <person name="Kitahashi Y."/>
            <person name="Ohji S."/>
            <person name="Kimura A."/>
            <person name="Yamazoe A."/>
            <person name="Igarashi Y."/>
            <person name="Fujita N."/>
        </authorList>
    </citation>
    <scope>NUCLEOTIDE SEQUENCE [LARGE SCALE GENOMIC DNA]</scope>
    <source>
        <strain evidence="3">NBRC 110027</strain>
    </source>
</reference>
<evidence type="ECO:0000256" key="1">
    <source>
        <dbReference type="SAM" id="MobiDB-lite"/>
    </source>
</evidence>
<dbReference type="Proteomes" id="UP000048965">
    <property type="component" value="Unassembled WGS sequence"/>
</dbReference>
<proteinExistence type="predicted"/>
<comment type="caution">
    <text evidence="2">The sequence shown here is derived from an EMBL/GenBank/DDBJ whole genome shotgun (WGS) entry which is preliminary data.</text>
</comment>
<organism evidence="2 3">
    <name type="scientific">Streptomyces lydicamycinicus</name>
    <dbReference type="NCBI Taxonomy" id="1546107"/>
    <lineage>
        <taxon>Bacteria</taxon>
        <taxon>Bacillati</taxon>
        <taxon>Actinomycetota</taxon>
        <taxon>Actinomycetes</taxon>
        <taxon>Kitasatosporales</taxon>
        <taxon>Streptomycetaceae</taxon>
        <taxon>Streptomyces</taxon>
    </lineage>
</organism>
<evidence type="ECO:0000313" key="3">
    <source>
        <dbReference type="Proteomes" id="UP000048965"/>
    </source>
</evidence>
<dbReference type="EMBL" id="BBNO01000016">
    <property type="protein sequence ID" value="GAO13004.1"/>
    <property type="molecule type" value="Genomic_DNA"/>
</dbReference>